<reference evidence="1 2" key="1">
    <citation type="submission" date="2019-06" db="EMBL/GenBank/DDBJ databases">
        <title>Flavobacteriaceae Paucihalobacterium erythroidium CWB-1, complete genome.</title>
        <authorList>
            <person name="Wu S."/>
        </authorList>
    </citation>
    <scope>NUCLEOTIDE SEQUENCE [LARGE SCALE GENOMIC DNA]</scope>
    <source>
        <strain evidence="1 2">CWB-1</strain>
    </source>
</reference>
<comment type="caution">
    <text evidence="1">The sequence shown here is derived from an EMBL/GenBank/DDBJ whole genome shotgun (WGS) entry which is preliminary data.</text>
</comment>
<protein>
    <submittedName>
        <fullName evidence="1">DUF493 family protein</fullName>
    </submittedName>
</protein>
<evidence type="ECO:0000313" key="1">
    <source>
        <dbReference type="EMBL" id="TPV33189.1"/>
    </source>
</evidence>
<dbReference type="OrthoDB" id="5616097at2"/>
<organism evidence="1 2">
    <name type="scientific">Paucihalobacter ruber</name>
    <dbReference type="NCBI Taxonomy" id="2567861"/>
    <lineage>
        <taxon>Bacteria</taxon>
        <taxon>Pseudomonadati</taxon>
        <taxon>Bacteroidota</taxon>
        <taxon>Flavobacteriia</taxon>
        <taxon>Flavobacteriales</taxon>
        <taxon>Flavobacteriaceae</taxon>
        <taxon>Paucihalobacter</taxon>
    </lineage>
</organism>
<dbReference type="AlphaFoldDB" id="A0A506PHU9"/>
<dbReference type="SUPFAM" id="SSF117991">
    <property type="entry name" value="YbeD/HP0495-like"/>
    <property type="match status" value="1"/>
</dbReference>
<dbReference type="RefSeq" id="WP_140990151.1">
    <property type="nucleotide sequence ID" value="NZ_VHIQ01000004.1"/>
</dbReference>
<sequence>MSDNQQEDAFYEKLKKQLQDTSMWPSPYLFKFIIKSDAVKVNQINTIFDNLGAVIETKPSKKGNYTSLSINVKMKDPDAVIDKYKQVAEKVEGVISL</sequence>
<name>A0A506PHU9_9FLAO</name>
<evidence type="ECO:0000313" key="2">
    <source>
        <dbReference type="Proteomes" id="UP000317332"/>
    </source>
</evidence>
<gene>
    <name evidence="1" type="ORF">FJ651_08820</name>
</gene>
<proteinExistence type="predicted"/>
<keyword evidence="2" id="KW-1185">Reference proteome</keyword>
<accession>A0A506PHU9</accession>
<dbReference type="EMBL" id="VHIQ01000004">
    <property type="protein sequence ID" value="TPV33189.1"/>
    <property type="molecule type" value="Genomic_DNA"/>
</dbReference>
<dbReference type="InterPro" id="IPR027471">
    <property type="entry name" value="YbeD-like_sf"/>
</dbReference>
<dbReference type="InterPro" id="IPR007454">
    <property type="entry name" value="UPF0250_YbeD-like"/>
</dbReference>
<dbReference type="Pfam" id="PF04359">
    <property type="entry name" value="DUF493"/>
    <property type="match status" value="1"/>
</dbReference>
<dbReference type="Proteomes" id="UP000317332">
    <property type="component" value="Unassembled WGS sequence"/>
</dbReference>
<dbReference type="Gene3D" id="3.30.70.260">
    <property type="match status" value="1"/>
</dbReference>